<sequence length="88" mass="10029">MKPGGLFVTCDKYGVKDCLEHNEGEDTLKIVKKMNSVTSPGVNERRLFHSLVNDHELEKARYMYHGVVTENRSEVKDLIRPPDITVLS</sequence>
<protein>
    <submittedName>
        <fullName evidence="1">SJCHGC09663 protein</fullName>
    </submittedName>
</protein>
<dbReference type="EMBL" id="AY915749">
    <property type="protein sequence ID" value="AAX30970.2"/>
    <property type="molecule type" value="mRNA"/>
</dbReference>
<proteinExistence type="evidence at transcript level"/>
<organism evidence="1">
    <name type="scientific">Schistosoma japonicum</name>
    <name type="common">Blood fluke</name>
    <dbReference type="NCBI Taxonomy" id="6182"/>
    <lineage>
        <taxon>Eukaryota</taxon>
        <taxon>Metazoa</taxon>
        <taxon>Spiralia</taxon>
        <taxon>Lophotrochozoa</taxon>
        <taxon>Platyhelminthes</taxon>
        <taxon>Trematoda</taxon>
        <taxon>Digenea</taxon>
        <taxon>Strigeidida</taxon>
        <taxon>Schistosomatoidea</taxon>
        <taxon>Schistosomatidae</taxon>
        <taxon>Schistosoma</taxon>
    </lineage>
</organism>
<reference evidence="1" key="2">
    <citation type="journal article" date="2006" name="PLoS Pathog.">
        <title>New perspectives on host-parasite interplay by comparative transcriptomic and proteomic analyses of Schistosoma japonicum.</title>
        <authorList>
            <person name="Liu F."/>
            <person name="Lu J."/>
            <person name="Hu W."/>
            <person name="Wang S.Y."/>
            <person name="Cui S.J."/>
            <person name="Chi M."/>
            <person name="Yan Q."/>
            <person name="Wang X.R."/>
            <person name="Song H.D."/>
            <person name="Xu X.N."/>
            <person name="Wang J.J."/>
            <person name="Zhang X.L."/>
            <person name="Zhang X."/>
            <person name="Wang Z.Q."/>
            <person name="Xue C.L."/>
            <person name="Brindley P.J."/>
            <person name="McManus D.P."/>
            <person name="Yang P.Y."/>
            <person name="Feng Z."/>
            <person name="Chen Z."/>
            <person name="Han Z.G."/>
        </authorList>
    </citation>
    <scope>NUCLEOTIDE SEQUENCE</scope>
</reference>
<name>Q5BR66_SCHJA</name>
<evidence type="ECO:0000313" key="1">
    <source>
        <dbReference type="EMBL" id="AAX30970.2"/>
    </source>
</evidence>
<dbReference type="AlphaFoldDB" id="Q5BR66"/>
<feature type="non-terminal residue" evidence="1">
    <location>
        <position position="88"/>
    </location>
</feature>
<reference evidence="1" key="1">
    <citation type="submission" date="2005-01" db="EMBL/GenBank/DDBJ databases">
        <authorList>
            <person name="Han Z."/>
        </authorList>
    </citation>
    <scope>NUCLEOTIDE SEQUENCE</scope>
</reference>
<accession>Q5BR66</accession>